<dbReference type="eggNOG" id="COG1721">
    <property type="taxonomic scope" value="Bacteria"/>
</dbReference>
<name>D7DJQ5_METV0</name>
<reference evidence="5" key="1">
    <citation type="submission" date="2010-05" db="EMBL/GenBank/DDBJ databases">
        <title>Complete sequence of Methylotenera sp. 301.</title>
        <authorList>
            <person name="Lucas S."/>
            <person name="Copeland A."/>
            <person name="Lapidus A."/>
            <person name="Cheng J.-F."/>
            <person name="Bruce D."/>
            <person name="Goodwin L."/>
            <person name="Pitluck S."/>
            <person name="Clum A."/>
            <person name="Land M."/>
            <person name="Hauser L."/>
            <person name="Kyrpides N."/>
            <person name="Ivanova N."/>
            <person name="Chistoservova L."/>
            <person name="Kalyuzhnaya M."/>
            <person name="Woyke T."/>
        </authorList>
    </citation>
    <scope>NUCLEOTIDE SEQUENCE [LARGE SCALE GENOMIC DNA]</scope>
    <source>
        <strain evidence="5">301</strain>
    </source>
</reference>
<dbReference type="AlphaFoldDB" id="D7DJQ5"/>
<feature type="transmembrane region" description="Helical" evidence="2">
    <location>
        <begin position="68"/>
        <end position="89"/>
    </location>
</feature>
<dbReference type="Pfam" id="PF01882">
    <property type="entry name" value="DUF58"/>
    <property type="match status" value="1"/>
</dbReference>
<protein>
    <recommendedName>
        <fullName evidence="3">DUF58 domain-containing protein</fullName>
    </recommendedName>
</protein>
<sequence length="327" mass="36502">MAKGLNLSSDASLKPDFRLSSPKTWFRTAIAIDSTTTLSRRHIYILPTRFGWLFGLLLIGLLTGSINYSISLGFAITFLLAGLGLISMLHTWRNLAHLKIEAKRANPVFAGEQAVFELTVIDGSNRARYSIFAKFADQEADIQDVPALGEAMFRLSLRSQKRGWLKTPRMTFSTEFPVSLFHVWAYAETANQCLIYPKPSLRSQILPSADADGATGQLSTTQGDDDFAGHRNYQFGDSPKRVDWKASSREQGLLVKQFQGEASSTLWLDFNATTSNNLELRISQLTRWVVDANAQHLKYGLRLPQLSIQPSTGDIHYHQCLTALALM</sequence>
<evidence type="ECO:0000256" key="2">
    <source>
        <dbReference type="SAM" id="Phobius"/>
    </source>
</evidence>
<keyword evidence="2" id="KW-1133">Transmembrane helix</keyword>
<feature type="region of interest" description="Disordered" evidence="1">
    <location>
        <begin position="212"/>
        <end position="234"/>
    </location>
</feature>
<dbReference type="KEGG" id="meh:M301_1894"/>
<dbReference type="PANTHER" id="PTHR34351">
    <property type="entry name" value="SLR1927 PROTEIN-RELATED"/>
    <property type="match status" value="1"/>
</dbReference>
<feature type="domain" description="DUF58" evidence="3">
    <location>
        <begin position="231"/>
        <end position="278"/>
    </location>
</feature>
<evidence type="ECO:0000256" key="1">
    <source>
        <dbReference type="SAM" id="MobiDB-lite"/>
    </source>
</evidence>
<evidence type="ECO:0000259" key="3">
    <source>
        <dbReference type="Pfam" id="PF01882"/>
    </source>
</evidence>
<dbReference type="Proteomes" id="UP000000383">
    <property type="component" value="Chromosome"/>
</dbReference>
<accession>D7DJQ5</accession>
<organism evidence="4 5">
    <name type="scientific">Methylotenera versatilis (strain 301)</name>
    <dbReference type="NCBI Taxonomy" id="666681"/>
    <lineage>
        <taxon>Bacteria</taxon>
        <taxon>Pseudomonadati</taxon>
        <taxon>Pseudomonadota</taxon>
        <taxon>Betaproteobacteria</taxon>
        <taxon>Nitrosomonadales</taxon>
        <taxon>Methylophilaceae</taxon>
        <taxon>Methylotenera</taxon>
    </lineage>
</organism>
<dbReference type="EMBL" id="CP002056">
    <property type="protein sequence ID" value="ADI30266.1"/>
    <property type="molecule type" value="Genomic_DNA"/>
</dbReference>
<keyword evidence="2" id="KW-0812">Transmembrane</keyword>
<keyword evidence="5" id="KW-1185">Reference proteome</keyword>
<keyword evidence="2" id="KW-0472">Membrane</keyword>
<gene>
    <name evidence="4" type="ordered locus">M301_1894</name>
</gene>
<dbReference type="STRING" id="666681.M301_1894"/>
<evidence type="ECO:0000313" key="5">
    <source>
        <dbReference type="Proteomes" id="UP000000383"/>
    </source>
</evidence>
<dbReference type="RefSeq" id="WP_013148578.1">
    <property type="nucleotide sequence ID" value="NC_014207.1"/>
</dbReference>
<dbReference type="OrthoDB" id="5298497at2"/>
<feature type="transmembrane region" description="Helical" evidence="2">
    <location>
        <begin position="43"/>
        <end position="62"/>
    </location>
</feature>
<dbReference type="PANTHER" id="PTHR34351:SF1">
    <property type="entry name" value="SLR1927 PROTEIN"/>
    <property type="match status" value="1"/>
</dbReference>
<reference evidence="4 5" key="2">
    <citation type="journal article" date="2011" name="J. Bacteriol.">
        <title>Genomes of three methylotrophs from a single niche uncover genetic and metabolic divergence of Methylophilaceae.</title>
        <authorList>
            <person name="Lapidus A."/>
            <person name="Clum A."/>
            <person name="Labutti K."/>
            <person name="Kaluzhnaya M.G."/>
            <person name="Lim S."/>
            <person name="Beck D.A."/>
            <person name="Glavina Del Rio T."/>
            <person name="Nolan M."/>
            <person name="Mavromatis K."/>
            <person name="Huntemann M."/>
            <person name="Lucas S."/>
            <person name="Lidstrom M.E."/>
            <person name="Ivanova N."/>
            <person name="Chistoserdova L."/>
        </authorList>
    </citation>
    <scope>NUCLEOTIDE SEQUENCE [LARGE SCALE GENOMIC DNA]</scope>
    <source>
        <strain evidence="4 5">301</strain>
    </source>
</reference>
<dbReference type="HOGENOM" id="CLU_054568_0_1_4"/>
<evidence type="ECO:0000313" key="4">
    <source>
        <dbReference type="EMBL" id="ADI30266.1"/>
    </source>
</evidence>
<dbReference type="InterPro" id="IPR002881">
    <property type="entry name" value="DUF58"/>
</dbReference>
<proteinExistence type="predicted"/>